<dbReference type="EMBL" id="BMMV01000002">
    <property type="protein sequence ID" value="GGJ79366.1"/>
    <property type="molecule type" value="Genomic_DNA"/>
</dbReference>
<evidence type="ECO:0000256" key="9">
    <source>
        <dbReference type="SAM" id="Phobius"/>
    </source>
</evidence>
<evidence type="ECO:0000256" key="2">
    <source>
        <dbReference type="ARBA" id="ARBA00012438"/>
    </source>
</evidence>
<reference evidence="12" key="1">
    <citation type="journal article" date="2019" name="Int. J. Syst. Evol. Microbiol.">
        <title>The Global Catalogue of Microorganisms (GCM) 10K type strain sequencing project: providing services to taxonomists for standard genome sequencing and annotation.</title>
        <authorList>
            <consortium name="The Broad Institute Genomics Platform"/>
            <consortium name="The Broad Institute Genome Sequencing Center for Infectious Disease"/>
            <person name="Wu L."/>
            <person name="Ma J."/>
        </authorList>
    </citation>
    <scope>NUCLEOTIDE SEQUENCE [LARGE SCALE GENOMIC DNA]</scope>
    <source>
        <strain evidence="12">CGMCC 4.7275</strain>
    </source>
</reference>
<keyword evidence="3" id="KW-0597">Phosphoprotein</keyword>
<keyword evidence="8" id="KW-0902">Two-component regulatory system</keyword>
<proteinExistence type="predicted"/>
<dbReference type="InterPro" id="IPR050482">
    <property type="entry name" value="Sensor_HK_TwoCompSys"/>
</dbReference>
<dbReference type="EC" id="2.7.13.3" evidence="2"/>
<dbReference type="Gene3D" id="3.30.565.10">
    <property type="entry name" value="Histidine kinase-like ATPase, C-terminal domain"/>
    <property type="match status" value="1"/>
</dbReference>
<dbReference type="PANTHER" id="PTHR24421:SF10">
    <property type="entry name" value="NITRATE_NITRITE SENSOR PROTEIN NARQ"/>
    <property type="match status" value="1"/>
</dbReference>
<dbReference type="Gene3D" id="1.20.5.1930">
    <property type="match status" value="1"/>
</dbReference>
<dbReference type="Pfam" id="PF02518">
    <property type="entry name" value="HATPase_c"/>
    <property type="match status" value="1"/>
</dbReference>
<dbReference type="Proteomes" id="UP000660265">
    <property type="component" value="Unassembled WGS sequence"/>
</dbReference>
<dbReference type="RefSeq" id="WP_189105909.1">
    <property type="nucleotide sequence ID" value="NZ_BMMV01000002.1"/>
</dbReference>
<dbReference type="InterPro" id="IPR036890">
    <property type="entry name" value="HATPase_C_sf"/>
</dbReference>
<evidence type="ECO:0000256" key="8">
    <source>
        <dbReference type="ARBA" id="ARBA00023012"/>
    </source>
</evidence>
<dbReference type="SMART" id="SM00387">
    <property type="entry name" value="HATPase_c"/>
    <property type="match status" value="1"/>
</dbReference>
<protein>
    <recommendedName>
        <fullName evidence="2">histidine kinase</fullName>
        <ecNumber evidence="2">2.7.13.3</ecNumber>
    </recommendedName>
</protein>
<evidence type="ECO:0000256" key="3">
    <source>
        <dbReference type="ARBA" id="ARBA00022553"/>
    </source>
</evidence>
<organism evidence="11 12">
    <name type="scientific">Streptomyces camponoticapitis</name>
    <dbReference type="NCBI Taxonomy" id="1616125"/>
    <lineage>
        <taxon>Bacteria</taxon>
        <taxon>Bacillati</taxon>
        <taxon>Actinomycetota</taxon>
        <taxon>Actinomycetes</taxon>
        <taxon>Kitasatosporales</taxon>
        <taxon>Streptomycetaceae</taxon>
        <taxon>Streptomyces</taxon>
    </lineage>
</organism>
<dbReference type="InterPro" id="IPR011712">
    <property type="entry name" value="Sig_transdc_His_kin_sub3_dim/P"/>
</dbReference>
<dbReference type="SUPFAM" id="SSF55874">
    <property type="entry name" value="ATPase domain of HSP90 chaperone/DNA topoisomerase II/histidine kinase"/>
    <property type="match status" value="1"/>
</dbReference>
<dbReference type="Pfam" id="PF07730">
    <property type="entry name" value="HisKA_3"/>
    <property type="match status" value="1"/>
</dbReference>
<dbReference type="GO" id="GO:0016301">
    <property type="term" value="F:kinase activity"/>
    <property type="evidence" value="ECO:0007669"/>
    <property type="project" value="UniProtKB-KW"/>
</dbReference>
<keyword evidence="12" id="KW-1185">Reference proteome</keyword>
<accession>A0ABQ2DYI3</accession>
<comment type="catalytic activity">
    <reaction evidence="1">
        <text>ATP + protein L-histidine = ADP + protein N-phospho-L-histidine.</text>
        <dbReference type="EC" id="2.7.13.3"/>
    </reaction>
</comment>
<evidence type="ECO:0000256" key="4">
    <source>
        <dbReference type="ARBA" id="ARBA00022679"/>
    </source>
</evidence>
<dbReference type="CDD" id="cd16917">
    <property type="entry name" value="HATPase_UhpB-NarQ-NarX-like"/>
    <property type="match status" value="1"/>
</dbReference>
<dbReference type="InterPro" id="IPR025828">
    <property type="entry name" value="Put_sensor_dom"/>
</dbReference>
<evidence type="ECO:0000256" key="5">
    <source>
        <dbReference type="ARBA" id="ARBA00022741"/>
    </source>
</evidence>
<keyword evidence="9" id="KW-1133">Transmembrane helix</keyword>
<keyword evidence="6 11" id="KW-0418">Kinase</keyword>
<comment type="caution">
    <text evidence="11">The sequence shown here is derived from an EMBL/GenBank/DDBJ whole genome shotgun (WGS) entry which is preliminary data.</text>
</comment>
<keyword evidence="9" id="KW-0812">Transmembrane</keyword>
<evidence type="ECO:0000256" key="7">
    <source>
        <dbReference type="ARBA" id="ARBA00022840"/>
    </source>
</evidence>
<keyword evidence="5" id="KW-0547">Nucleotide-binding</keyword>
<keyword evidence="4" id="KW-0808">Transferase</keyword>
<dbReference type="InterPro" id="IPR003594">
    <property type="entry name" value="HATPase_dom"/>
</dbReference>
<sequence length="395" mass="41757">MGGSRAQRPRAARYLLGSLTTAATALVALPLLVLPAPAHAWADWHRRRAGLLLGVPVPERSAPEADGPRARWRRLRTDPHARRDLLWLPVHMVTALPFGLAAVVCLGNVVTGWWAMTLWWALPEEAVPKLLGDITVDGWAVALTAAPAQIGLLTAVAWWGGPPLARAHARICLTMLSPSAAQRLTRRVEVLTRTRAEALDAHAAELRRIERDLHDGVQARLVAVAMRLGVAGESLADAPDDVRELIRQAHEGVEEAMTELRQVIRTAYPPILADRGLGGALTALAAGCGVPARVRFGDVGPVPAAVEAVAYFVVAEALSNAARHGRAPRAEVRVGRTGAGLSVRITDDGIGGADEERGTGIAGIRRRVLALDGSVLVTSPPGGPTTIAVEVPCGS</sequence>
<feature type="transmembrane region" description="Helical" evidence="9">
    <location>
        <begin position="134"/>
        <end position="160"/>
    </location>
</feature>
<feature type="domain" description="Histidine kinase/HSP90-like ATPase" evidence="10">
    <location>
        <begin position="305"/>
        <end position="395"/>
    </location>
</feature>
<evidence type="ECO:0000256" key="6">
    <source>
        <dbReference type="ARBA" id="ARBA00022777"/>
    </source>
</evidence>
<evidence type="ECO:0000259" key="10">
    <source>
        <dbReference type="SMART" id="SM00387"/>
    </source>
</evidence>
<feature type="transmembrane region" description="Helical" evidence="9">
    <location>
        <begin position="95"/>
        <end position="122"/>
    </location>
</feature>
<evidence type="ECO:0000256" key="1">
    <source>
        <dbReference type="ARBA" id="ARBA00000085"/>
    </source>
</evidence>
<dbReference type="Pfam" id="PF13796">
    <property type="entry name" value="Sensor"/>
    <property type="match status" value="1"/>
</dbReference>
<gene>
    <name evidence="11" type="ORF">GCM10011583_08670</name>
</gene>
<evidence type="ECO:0000313" key="11">
    <source>
        <dbReference type="EMBL" id="GGJ79366.1"/>
    </source>
</evidence>
<name>A0ABQ2DYI3_9ACTN</name>
<dbReference type="PANTHER" id="PTHR24421">
    <property type="entry name" value="NITRATE/NITRITE SENSOR PROTEIN NARX-RELATED"/>
    <property type="match status" value="1"/>
</dbReference>
<keyword evidence="9" id="KW-0472">Membrane</keyword>
<evidence type="ECO:0000313" key="12">
    <source>
        <dbReference type="Proteomes" id="UP000660265"/>
    </source>
</evidence>
<keyword evidence="7" id="KW-0067">ATP-binding</keyword>